<dbReference type="EMBL" id="AQPW01000014">
    <property type="protein sequence ID" value="EON32293.1"/>
    <property type="molecule type" value="Genomic_DNA"/>
</dbReference>
<dbReference type="Pfam" id="PF13828">
    <property type="entry name" value="DUF4190"/>
    <property type="match status" value="1"/>
</dbReference>
<dbReference type="Proteomes" id="UP000013569">
    <property type="component" value="Unassembled WGS sequence"/>
</dbReference>
<evidence type="ECO:0000313" key="5">
    <source>
        <dbReference type="Proteomes" id="UP000013569"/>
    </source>
</evidence>
<evidence type="ECO:0000313" key="4">
    <source>
        <dbReference type="EMBL" id="EON32293.1"/>
    </source>
</evidence>
<comment type="caution">
    <text evidence="4">The sequence shown here is derived from an EMBL/GenBank/DDBJ whole genome shotgun (WGS) entry which is preliminary data.</text>
</comment>
<evidence type="ECO:0000259" key="3">
    <source>
        <dbReference type="Pfam" id="PF13828"/>
    </source>
</evidence>
<dbReference type="RefSeq" id="WP_010843028.1">
    <property type="nucleotide sequence ID" value="NZ_AQPW01000014.1"/>
</dbReference>
<keyword evidence="2" id="KW-1133">Transmembrane helix</keyword>
<evidence type="ECO:0000256" key="2">
    <source>
        <dbReference type="SAM" id="Phobius"/>
    </source>
</evidence>
<gene>
    <name evidence="4" type="ORF">GTC6_13070</name>
</gene>
<dbReference type="PATRIC" id="fig|1316928.3.peg.2632"/>
<name>R7Y8G5_9ACTN</name>
<feature type="transmembrane region" description="Helical" evidence="2">
    <location>
        <begin position="77"/>
        <end position="99"/>
    </location>
</feature>
<dbReference type="AlphaFoldDB" id="R7Y8G5"/>
<sequence>MAGAGLLVGQSDDRASDTRVVNSPGAASEPRVADRPDTDGPGPASPATQAYSAVDPTRSSEDSVAPQSGAGPRVNRMALWALALSILGITFIVGLVLGYRARTQIRQRRELGLPFATAAIWVGWAYLGVFVFGLLVYGWILFIA</sequence>
<reference evidence="4 5" key="1">
    <citation type="journal article" date="2013" name="Genome Announc.">
        <title>Draft Genome Sequence of a Benzothiophene-Desulfurizing Bacterium, Gordona terrae Strain C-6.</title>
        <authorList>
            <person name="Wang W."/>
            <person name="Ma T."/>
            <person name="Ren Y."/>
            <person name="Li G."/>
        </authorList>
    </citation>
    <scope>NUCLEOTIDE SEQUENCE [LARGE SCALE GENOMIC DNA]</scope>
    <source>
        <strain evidence="4 5">C-6</strain>
    </source>
</reference>
<feature type="region of interest" description="Disordered" evidence="1">
    <location>
        <begin position="1"/>
        <end position="71"/>
    </location>
</feature>
<keyword evidence="2" id="KW-0812">Transmembrane</keyword>
<keyword evidence="2" id="KW-0472">Membrane</keyword>
<protein>
    <recommendedName>
        <fullName evidence="3">DUF4190 domain-containing protein</fullName>
    </recommendedName>
</protein>
<organism evidence="4 5">
    <name type="scientific">Gordonia terrae C-6</name>
    <dbReference type="NCBI Taxonomy" id="1316928"/>
    <lineage>
        <taxon>Bacteria</taxon>
        <taxon>Bacillati</taxon>
        <taxon>Actinomycetota</taxon>
        <taxon>Actinomycetes</taxon>
        <taxon>Mycobacteriales</taxon>
        <taxon>Gordoniaceae</taxon>
        <taxon>Gordonia</taxon>
    </lineage>
</organism>
<accession>R7Y8G5</accession>
<dbReference type="InterPro" id="IPR025241">
    <property type="entry name" value="DUF4190"/>
</dbReference>
<feature type="domain" description="DUF4190" evidence="3">
    <location>
        <begin position="77"/>
        <end position="131"/>
    </location>
</feature>
<proteinExistence type="predicted"/>
<evidence type="ECO:0000256" key="1">
    <source>
        <dbReference type="SAM" id="MobiDB-lite"/>
    </source>
</evidence>
<feature type="transmembrane region" description="Helical" evidence="2">
    <location>
        <begin position="111"/>
        <end position="140"/>
    </location>
</feature>